<keyword evidence="1" id="KW-0812">Transmembrane</keyword>
<keyword evidence="1" id="KW-0472">Membrane</keyword>
<dbReference type="EnsemblPlants" id="AES65178">
    <property type="protein sequence ID" value="AES65178"/>
    <property type="gene ID" value="MTR_2g036320"/>
</dbReference>
<dbReference type="PaxDb" id="3880-AES65178"/>
<evidence type="ECO:0000313" key="3">
    <source>
        <dbReference type="EnsemblPlants" id="AES65178"/>
    </source>
</evidence>
<dbReference type="AlphaFoldDB" id="G7IG49"/>
<dbReference type="EMBL" id="CM001218">
    <property type="protein sequence ID" value="AES65178.2"/>
    <property type="molecule type" value="Genomic_DNA"/>
</dbReference>
<dbReference type="PANTHER" id="PTHR31170:SF21">
    <property type="match status" value="1"/>
</dbReference>
<evidence type="ECO:0000313" key="2">
    <source>
        <dbReference type="EMBL" id="AES65178.2"/>
    </source>
</evidence>
<reference evidence="2 4" key="2">
    <citation type="journal article" date="2014" name="BMC Genomics">
        <title>An improved genome release (version Mt4.0) for the model legume Medicago truncatula.</title>
        <authorList>
            <person name="Tang H."/>
            <person name="Krishnakumar V."/>
            <person name="Bidwell S."/>
            <person name="Rosen B."/>
            <person name="Chan A."/>
            <person name="Zhou S."/>
            <person name="Gentzbittel L."/>
            <person name="Childs K.L."/>
            <person name="Yandell M."/>
            <person name="Gundlach H."/>
            <person name="Mayer K.F."/>
            <person name="Schwartz D.C."/>
            <person name="Town C.D."/>
        </authorList>
    </citation>
    <scope>GENOME REANNOTATION</scope>
    <source>
        <strain evidence="3 4">cv. Jemalong A17</strain>
    </source>
</reference>
<dbReference type="eggNOG" id="ENOG502QQJN">
    <property type="taxonomic scope" value="Eukaryota"/>
</dbReference>
<reference evidence="3" key="3">
    <citation type="submission" date="2015-04" db="UniProtKB">
        <authorList>
            <consortium name="EnsemblPlants"/>
        </authorList>
    </citation>
    <scope>IDENTIFICATION</scope>
    <source>
        <strain evidence="3">cv. Jemalong A17</strain>
    </source>
</reference>
<dbReference type="HOGENOM" id="CLU_020188_0_0_1"/>
<keyword evidence="1" id="KW-1133">Transmembrane helix</keyword>
<dbReference type="OrthoDB" id="1842647at2759"/>
<name>G7IG49_MEDTR</name>
<dbReference type="STRING" id="3880.G7IG49"/>
<dbReference type="Pfam" id="PF03140">
    <property type="entry name" value="DUF247"/>
    <property type="match status" value="1"/>
</dbReference>
<reference evidence="2 4" key="1">
    <citation type="journal article" date="2011" name="Nature">
        <title>The Medicago genome provides insight into the evolution of rhizobial symbioses.</title>
        <authorList>
            <person name="Young N.D."/>
            <person name="Debelle F."/>
            <person name="Oldroyd G.E."/>
            <person name="Geurts R."/>
            <person name="Cannon S.B."/>
            <person name="Udvardi M.K."/>
            <person name="Benedito V.A."/>
            <person name="Mayer K.F."/>
            <person name="Gouzy J."/>
            <person name="Schoof H."/>
            <person name="Van de Peer Y."/>
            <person name="Proost S."/>
            <person name="Cook D.R."/>
            <person name="Meyers B.C."/>
            <person name="Spannagl M."/>
            <person name="Cheung F."/>
            <person name="De Mita S."/>
            <person name="Krishnakumar V."/>
            <person name="Gundlach H."/>
            <person name="Zhou S."/>
            <person name="Mudge J."/>
            <person name="Bharti A.K."/>
            <person name="Murray J.D."/>
            <person name="Naoumkina M.A."/>
            <person name="Rosen B."/>
            <person name="Silverstein K.A."/>
            <person name="Tang H."/>
            <person name="Rombauts S."/>
            <person name="Zhao P.X."/>
            <person name="Zhou P."/>
            <person name="Barbe V."/>
            <person name="Bardou P."/>
            <person name="Bechner M."/>
            <person name="Bellec A."/>
            <person name="Berger A."/>
            <person name="Berges H."/>
            <person name="Bidwell S."/>
            <person name="Bisseling T."/>
            <person name="Choisne N."/>
            <person name="Couloux A."/>
            <person name="Denny R."/>
            <person name="Deshpande S."/>
            <person name="Dai X."/>
            <person name="Doyle J.J."/>
            <person name="Dudez A.M."/>
            <person name="Farmer A.D."/>
            <person name="Fouteau S."/>
            <person name="Franken C."/>
            <person name="Gibelin C."/>
            <person name="Gish J."/>
            <person name="Goldstein S."/>
            <person name="Gonzalez A.J."/>
            <person name="Green P.J."/>
            <person name="Hallab A."/>
            <person name="Hartog M."/>
            <person name="Hua A."/>
            <person name="Humphray S.J."/>
            <person name="Jeong D.H."/>
            <person name="Jing Y."/>
            <person name="Jocker A."/>
            <person name="Kenton S.M."/>
            <person name="Kim D.J."/>
            <person name="Klee K."/>
            <person name="Lai H."/>
            <person name="Lang C."/>
            <person name="Lin S."/>
            <person name="Macmil S.L."/>
            <person name="Magdelenat G."/>
            <person name="Matthews L."/>
            <person name="McCorrison J."/>
            <person name="Monaghan E.L."/>
            <person name="Mun J.H."/>
            <person name="Najar F.Z."/>
            <person name="Nicholson C."/>
            <person name="Noirot C."/>
            <person name="O'Bleness M."/>
            <person name="Paule C.R."/>
            <person name="Poulain J."/>
            <person name="Prion F."/>
            <person name="Qin B."/>
            <person name="Qu C."/>
            <person name="Retzel E.F."/>
            <person name="Riddle C."/>
            <person name="Sallet E."/>
            <person name="Samain S."/>
            <person name="Samson N."/>
            <person name="Sanders I."/>
            <person name="Saurat O."/>
            <person name="Scarpelli C."/>
            <person name="Schiex T."/>
            <person name="Segurens B."/>
            <person name="Severin A.J."/>
            <person name="Sherrier D.J."/>
            <person name="Shi R."/>
            <person name="Sims S."/>
            <person name="Singer S.R."/>
            <person name="Sinharoy S."/>
            <person name="Sterck L."/>
            <person name="Viollet A."/>
            <person name="Wang B.B."/>
            <person name="Wang K."/>
            <person name="Wang M."/>
            <person name="Wang X."/>
            <person name="Warfsmann J."/>
            <person name="Weissenbach J."/>
            <person name="White D.D."/>
            <person name="White J.D."/>
            <person name="Wiley G.B."/>
            <person name="Wincker P."/>
            <person name="Xing Y."/>
            <person name="Yang L."/>
            <person name="Yao Z."/>
            <person name="Ying F."/>
            <person name="Zhai J."/>
            <person name="Zhou L."/>
            <person name="Zuber A."/>
            <person name="Denarie J."/>
            <person name="Dixon R.A."/>
            <person name="May G.D."/>
            <person name="Schwartz D.C."/>
            <person name="Rogers J."/>
            <person name="Quetier F."/>
            <person name="Town C.D."/>
            <person name="Roe B.A."/>
        </authorList>
    </citation>
    <scope>NUCLEOTIDE SEQUENCE [LARGE SCALE GENOMIC DNA]</scope>
    <source>
        <strain evidence="2">A17</strain>
        <strain evidence="3 4">cv. Jemalong A17</strain>
    </source>
</reference>
<dbReference type="InterPro" id="IPR004158">
    <property type="entry name" value="DUF247_pln"/>
</dbReference>
<dbReference type="KEGG" id="mtr:11445385"/>
<dbReference type="Proteomes" id="UP000002051">
    <property type="component" value="Chromosome 2"/>
</dbReference>
<evidence type="ECO:0000256" key="1">
    <source>
        <dbReference type="SAM" id="Phobius"/>
    </source>
</evidence>
<organism evidence="2 4">
    <name type="scientific">Medicago truncatula</name>
    <name type="common">Barrel medic</name>
    <name type="synonym">Medicago tribuloides</name>
    <dbReference type="NCBI Taxonomy" id="3880"/>
    <lineage>
        <taxon>Eukaryota</taxon>
        <taxon>Viridiplantae</taxon>
        <taxon>Streptophyta</taxon>
        <taxon>Embryophyta</taxon>
        <taxon>Tracheophyta</taxon>
        <taxon>Spermatophyta</taxon>
        <taxon>Magnoliopsida</taxon>
        <taxon>eudicotyledons</taxon>
        <taxon>Gunneridae</taxon>
        <taxon>Pentapetalae</taxon>
        <taxon>rosids</taxon>
        <taxon>fabids</taxon>
        <taxon>Fabales</taxon>
        <taxon>Fabaceae</taxon>
        <taxon>Papilionoideae</taxon>
        <taxon>50 kb inversion clade</taxon>
        <taxon>NPAAA clade</taxon>
        <taxon>Hologalegina</taxon>
        <taxon>IRL clade</taxon>
        <taxon>Trifolieae</taxon>
        <taxon>Medicago</taxon>
    </lineage>
</organism>
<protein>
    <submittedName>
        <fullName evidence="2">UPF0481 plant-like protein</fullName>
    </submittedName>
</protein>
<proteinExistence type="predicted"/>
<evidence type="ECO:0000313" key="4">
    <source>
        <dbReference type="Proteomes" id="UP000002051"/>
    </source>
</evidence>
<feature type="transmembrane region" description="Helical" evidence="1">
    <location>
        <begin position="440"/>
        <end position="465"/>
    </location>
</feature>
<sequence length="510" mass="58942">MKTTRELVTSLALNFPAMSCNKLMSFTFQKLIKRKFHGTAVKSSKFWRGLVEKELQSIKPEEKNESVCIYRVPPNMLNVEPKAYIPSNISIGPYHYGSQHLQEMEVLKNKFFHRLFDPNGANGSKLEEACKFLEKEEINARNCYMGEIKLSSDEFLKMMLVDGSFIIQLLRDLSDNEFKHVPSLSRWMLPTIRREMIMLENQLPMFVLTKLFELTDKNNSLHPQMSFYNLSFKFFYRLLQSESRKTPECQTSYKFKIEHVLDLLRYNIRPKLIGEEPRGCQSQMIHSITELKEGGVKIKACESRELMDISFGKKWGIMVKELTIPPLYIGDHRGTVFRNIVAFEKCHKRCNPDMTTYMFFLNRLINSANDVSALHYKGVIHHSLGSDEHVAELINNIAKEIVPDMNESYLYNVVNEANEYLGCWRARFRASLVHNYLTSWAVGLSTLGALLALYFTFIQAICGFADAATKLEKAKFSSVIRSLIIIPFRDPPHYTVFDDVSKKIDHGTNN</sequence>
<accession>A0A0C3V1D8</accession>
<accession>G7IG49</accession>
<dbReference type="PANTHER" id="PTHR31170">
    <property type="entry name" value="BNAC04G53230D PROTEIN"/>
    <property type="match status" value="1"/>
</dbReference>
<keyword evidence="4" id="KW-1185">Reference proteome</keyword>
<gene>
    <name evidence="3" type="primary">11445385</name>
    <name evidence="2" type="ordered locus">MTR_2g036320</name>
</gene>